<keyword evidence="1" id="KW-0560">Oxidoreductase</keyword>
<dbReference type="PANTHER" id="PTHR43818:SF11">
    <property type="entry name" value="BCDNA.GH03377"/>
    <property type="match status" value="1"/>
</dbReference>
<evidence type="ECO:0000259" key="2">
    <source>
        <dbReference type="Pfam" id="PF01408"/>
    </source>
</evidence>
<dbReference type="GO" id="GO:0016491">
    <property type="term" value="F:oxidoreductase activity"/>
    <property type="evidence" value="ECO:0007669"/>
    <property type="project" value="UniProtKB-KW"/>
</dbReference>
<protein>
    <submittedName>
        <fullName evidence="4">Gfo/Idh/MocA family oxidoreductase</fullName>
    </submittedName>
</protein>
<dbReference type="Gene3D" id="3.30.360.10">
    <property type="entry name" value="Dihydrodipicolinate Reductase, domain 2"/>
    <property type="match status" value="1"/>
</dbReference>
<gene>
    <name evidence="4" type="ORF">E4021_16665</name>
</gene>
<evidence type="ECO:0000259" key="3">
    <source>
        <dbReference type="Pfam" id="PF22725"/>
    </source>
</evidence>
<evidence type="ECO:0000313" key="5">
    <source>
        <dbReference type="Proteomes" id="UP000308528"/>
    </source>
</evidence>
<dbReference type="OrthoDB" id="9795543at2"/>
<evidence type="ECO:0000313" key="4">
    <source>
        <dbReference type="EMBL" id="THH34947.1"/>
    </source>
</evidence>
<comment type="caution">
    <text evidence="4">The sequence shown here is derived from an EMBL/GenBank/DDBJ whole genome shotgun (WGS) entry which is preliminary data.</text>
</comment>
<dbReference type="EMBL" id="SRSF01000013">
    <property type="protein sequence ID" value="THH34947.1"/>
    <property type="molecule type" value="Genomic_DNA"/>
</dbReference>
<dbReference type="InterPro" id="IPR006311">
    <property type="entry name" value="TAT_signal"/>
</dbReference>
<dbReference type="InterPro" id="IPR050463">
    <property type="entry name" value="Gfo/Idh/MocA_oxidrdct_glycsds"/>
</dbReference>
<dbReference type="PANTHER" id="PTHR43818">
    <property type="entry name" value="BCDNA.GH03377"/>
    <property type="match status" value="1"/>
</dbReference>
<dbReference type="SUPFAM" id="SSF55347">
    <property type="entry name" value="Glyceraldehyde-3-phosphate dehydrogenase-like, C-terminal domain"/>
    <property type="match status" value="1"/>
</dbReference>
<dbReference type="RefSeq" id="WP_136460518.1">
    <property type="nucleotide sequence ID" value="NZ_SRSF01000013.1"/>
</dbReference>
<organism evidence="4 5">
    <name type="scientific">Neolewinella litorea</name>
    <dbReference type="NCBI Taxonomy" id="2562452"/>
    <lineage>
        <taxon>Bacteria</taxon>
        <taxon>Pseudomonadati</taxon>
        <taxon>Bacteroidota</taxon>
        <taxon>Saprospiria</taxon>
        <taxon>Saprospirales</taxon>
        <taxon>Lewinellaceae</taxon>
        <taxon>Neolewinella</taxon>
    </lineage>
</organism>
<dbReference type="AlphaFoldDB" id="A0A4S4N9A6"/>
<dbReference type="Proteomes" id="UP000308528">
    <property type="component" value="Unassembled WGS sequence"/>
</dbReference>
<dbReference type="Gene3D" id="3.40.50.720">
    <property type="entry name" value="NAD(P)-binding Rossmann-like Domain"/>
    <property type="match status" value="1"/>
</dbReference>
<dbReference type="PROSITE" id="PS51318">
    <property type="entry name" value="TAT"/>
    <property type="match status" value="1"/>
</dbReference>
<sequence length="383" mass="41831">MSKKKSSNTRRQFLRQSAAASGLLFLPGLIGCNPSGPASAGEDPAPAPRRPHQDRKLGIAILGLGGYASGQIAPALQLTEHCELRGLITGSPEKLPEWQRKYNIKEENSYTYDTMDEIADNDEIDVVYVITPTATHRDFTVRAANTGKHVWCEKPMAMTPEECQEMIDACNRNGVKLAIGYRMMHEPNTRKLIELTKEKAYGPLTGAHAYAGYAGSPPPADYWRGQRDMGGGALYDMGVYSVNGLAYGTQLQPVAVVKAGQRRQDRPNGVDLTTTYTLRYPDGMTAEGKTSVVEDYNELHIEAENGWYEMDPMQPYTGVKGSTSDGKVLGPPVPNQQSIQMDDDALAILNGTELIAPGTLAQKDIRVIRAIIESAETGKEVKI</sequence>
<dbReference type="GO" id="GO:0000166">
    <property type="term" value="F:nucleotide binding"/>
    <property type="evidence" value="ECO:0007669"/>
    <property type="project" value="InterPro"/>
</dbReference>
<proteinExistence type="predicted"/>
<dbReference type="PRINTS" id="PR01775">
    <property type="entry name" value="GLFROXRDTASE"/>
</dbReference>
<dbReference type="InterPro" id="IPR000683">
    <property type="entry name" value="Gfo/Idh/MocA-like_OxRdtase_N"/>
</dbReference>
<dbReference type="InterPro" id="IPR055170">
    <property type="entry name" value="GFO_IDH_MocA-like_dom"/>
</dbReference>
<dbReference type="Pfam" id="PF22725">
    <property type="entry name" value="GFO_IDH_MocA_C3"/>
    <property type="match status" value="1"/>
</dbReference>
<dbReference type="PROSITE" id="PS51257">
    <property type="entry name" value="PROKAR_LIPOPROTEIN"/>
    <property type="match status" value="1"/>
</dbReference>
<dbReference type="SUPFAM" id="SSF51735">
    <property type="entry name" value="NAD(P)-binding Rossmann-fold domains"/>
    <property type="match status" value="1"/>
</dbReference>
<dbReference type="InterPro" id="IPR008354">
    <property type="entry name" value="Glc-Fru_OxRdtase_bac"/>
</dbReference>
<keyword evidence="5" id="KW-1185">Reference proteome</keyword>
<name>A0A4S4N9A6_9BACT</name>
<accession>A0A4S4N9A6</accession>
<evidence type="ECO:0000256" key="1">
    <source>
        <dbReference type="ARBA" id="ARBA00023002"/>
    </source>
</evidence>
<reference evidence="4 5" key="1">
    <citation type="submission" date="2019-04" db="EMBL/GenBank/DDBJ databases">
        <title>Lewinella litorea sp. nov., isolated from a marine sand.</title>
        <authorList>
            <person name="Yoon J.-H."/>
        </authorList>
    </citation>
    <scope>NUCLEOTIDE SEQUENCE [LARGE SCALE GENOMIC DNA]</scope>
    <source>
        <strain evidence="4 5">HSMS-39</strain>
    </source>
</reference>
<feature type="domain" description="Gfo/Idh/MocA-like oxidoreductase N-terminal" evidence="2">
    <location>
        <begin position="58"/>
        <end position="181"/>
    </location>
</feature>
<feature type="domain" description="GFO/IDH/MocA-like oxidoreductase" evidence="3">
    <location>
        <begin position="190"/>
        <end position="307"/>
    </location>
</feature>
<dbReference type="Pfam" id="PF01408">
    <property type="entry name" value="GFO_IDH_MocA"/>
    <property type="match status" value="1"/>
</dbReference>
<dbReference type="InterPro" id="IPR036291">
    <property type="entry name" value="NAD(P)-bd_dom_sf"/>
</dbReference>